<evidence type="ECO:0000313" key="1">
    <source>
        <dbReference type="EMBL" id="RAS70993.1"/>
    </source>
</evidence>
<protein>
    <submittedName>
        <fullName evidence="1">Uncharacterized protein</fullName>
    </submittedName>
</protein>
<keyword evidence="2" id="KW-1185">Reference proteome</keyword>
<accession>A0ABX9EJA3</accession>
<evidence type="ECO:0000313" key="2">
    <source>
        <dbReference type="Proteomes" id="UP000248714"/>
    </source>
</evidence>
<dbReference type="EMBL" id="QLTT01000001">
    <property type="protein sequence ID" value="RAS70993.1"/>
    <property type="molecule type" value="Genomic_DNA"/>
</dbReference>
<name>A0ABX9EJA3_9PSEU</name>
<reference evidence="1 2" key="1">
    <citation type="submission" date="2018-06" db="EMBL/GenBank/DDBJ databases">
        <title>Genomic Encyclopedia of Type Strains, Phase IV (KMG-IV): sequencing the most valuable type-strain genomes for metagenomic binning, comparative biology and taxonomic classification.</title>
        <authorList>
            <person name="Goeker M."/>
        </authorList>
    </citation>
    <scope>NUCLEOTIDE SEQUENCE [LARGE SCALE GENOMIC DNA]</scope>
    <source>
        <strain evidence="1 2">DSM 45479</strain>
    </source>
</reference>
<dbReference type="Proteomes" id="UP000248714">
    <property type="component" value="Unassembled WGS sequence"/>
</dbReference>
<proteinExistence type="predicted"/>
<organism evidence="1 2">
    <name type="scientific">Lentzea atacamensis</name>
    <dbReference type="NCBI Taxonomy" id="531938"/>
    <lineage>
        <taxon>Bacteria</taxon>
        <taxon>Bacillati</taxon>
        <taxon>Actinomycetota</taxon>
        <taxon>Actinomycetes</taxon>
        <taxon>Pseudonocardiales</taxon>
        <taxon>Pseudonocardiaceae</taxon>
        <taxon>Lentzea</taxon>
    </lineage>
</organism>
<dbReference type="RefSeq" id="WP_146771639.1">
    <property type="nucleotide sequence ID" value="NZ_QLTT01000001.1"/>
</dbReference>
<gene>
    <name evidence="1" type="ORF">C8D87_1011294</name>
</gene>
<comment type="caution">
    <text evidence="1">The sequence shown here is derived from an EMBL/GenBank/DDBJ whole genome shotgun (WGS) entry which is preliminary data.</text>
</comment>
<sequence>MISEMPNTPMVRYLLAAEQTDVELPRSLARAAADGWGVHESGAYLLKSRYAGYHGSGPSSDLIGYEARVNAWGIPHHDDVNVLVIWSTRYARECLRQADRPVNALVSFSEPHDDVPRTARVTFWSEHPGQLPYADDFEQWDSAAMLLTTQPRTFLYPLDDEQRQLMEEMTGVIVATTDLRPAEAVASVNSFWGDHRRLLYSGAAGREDATHWAAMALRTS</sequence>